<feature type="region of interest" description="Disordered" evidence="1">
    <location>
        <begin position="44"/>
        <end position="78"/>
    </location>
</feature>
<evidence type="ECO:0000313" key="2">
    <source>
        <dbReference type="EMBL" id="KUL45019.1"/>
    </source>
</evidence>
<feature type="region of interest" description="Disordered" evidence="1">
    <location>
        <begin position="11"/>
        <end position="31"/>
    </location>
</feature>
<dbReference type="AlphaFoldDB" id="A0A0X3VJR5"/>
<protein>
    <submittedName>
        <fullName evidence="2">Uncharacterized protein</fullName>
    </submittedName>
</protein>
<dbReference type="EMBL" id="LLZJ01000406">
    <property type="protein sequence ID" value="KUL45019.1"/>
    <property type="molecule type" value="Genomic_DNA"/>
</dbReference>
<feature type="compositionally biased region" description="Basic residues" evidence="1">
    <location>
        <begin position="65"/>
        <end position="78"/>
    </location>
</feature>
<organism evidence="2 3">
    <name type="scientific">Streptomyces violaceusniger</name>
    <dbReference type="NCBI Taxonomy" id="68280"/>
    <lineage>
        <taxon>Bacteria</taxon>
        <taxon>Bacillati</taxon>
        <taxon>Actinomycetota</taxon>
        <taxon>Actinomycetes</taxon>
        <taxon>Kitasatosporales</taxon>
        <taxon>Streptomycetaceae</taxon>
        <taxon>Streptomyces</taxon>
        <taxon>Streptomyces violaceusniger group</taxon>
    </lineage>
</organism>
<evidence type="ECO:0000313" key="3">
    <source>
        <dbReference type="Proteomes" id="UP000053413"/>
    </source>
</evidence>
<evidence type="ECO:0000256" key="1">
    <source>
        <dbReference type="SAM" id="MobiDB-lite"/>
    </source>
</evidence>
<proteinExistence type="predicted"/>
<comment type="caution">
    <text evidence="2">The sequence shown here is derived from an EMBL/GenBank/DDBJ whole genome shotgun (WGS) entry which is preliminary data.</text>
</comment>
<name>A0A0X3VJR5_STRVO</name>
<reference evidence="3" key="1">
    <citation type="submission" date="2015-10" db="EMBL/GenBank/DDBJ databases">
        <authorList>
            <person name="Ju K.-S."/>
            <person name="Doroghazi J.R."/>
            <person name="Metcalf W.W."/>
        </authorList>
    </citation>
    <scope>NUCLEOTIDE SEQUENCE [LARGE SCALE GENOMIC DNA]</scope>
    <source>
        <strain evidence="3">NRRL F-8817</strain>
    </source>
</reference>
<dbReference type="Proteomes" id="UP000053413">
    <property type="component" value="Unassembled WGS sequence"/>
</dbReference>
<accession>A0A0X3VJR5</accession>
<sequence length="78" mass="8501">MVVAVCFTPQSTPSTLPVSGSGRTRAGTTNEQYQCPTLSWYTRTEEGSAGSARDHTTVSAIPPARYRRSSLSRNPRRV</sequence>
<gene>
    <name evidence="2" type="ORF">ADL28_38790</name>
</gene>